<dbReference type="PANTHER" id="PTHR22718">
    <property type="entry name" value="SERPENTINE RECEPTOR, CLASS X"/>
    <property type="match status" value="1"/>
</dbReference>
<feature type="transmembrane region" description="Helical" evidence="1">
    <location>
        <begin position="7"/>
        <end position="26"/>
    </location>
</feature>
<sequence>MINTLQFFVVSVVFLLTWTTWQWMPHIFDSKWAYFVMTSLFFINNSINPTVYLIFNTQLRHELQHLLFQRSITMGSTKGNHTAARSESDRTTEMKLGTVLMSSLRKKQQKLSICQGRRTTEPSEHSILDSVMYQPLSRPFSDHAIRFIADDEVFDV</sequence>
<dbReference type="SUPFAM" id="SSF81321">
    <property type="entry name" value="Family A G protein-coupled receptor-like"/>
    <property type="match status" value="1"/>
</dbReference>
<evidence type="ECO:0000313" key="3">
    <source>
        <dbReference type="Proteomes" id="UP001608902"/>
    </source>
</evidence>
<accession>A0ABD6EVH8</accession>
<dbReference type="Proteomes" id="UP001608902">
    <property type="component" value="Unassembled WGS sequence"/>
</dbReference>
<evidence type="ECO:0000313" key="2">
    <source>
        <dbReference type="EMBL" id="MFH4983500.1"/>
    </source>
</evidence>
<name>A0ABD6EVH8_9BILA</name>
<proteinExistence type="predicted"/>
<gene>
    <name evidence="2" type="ORF">AB6A40_010209</name>
</gene>
<keyword evidence="1" id="KW-0472">Membrane</keyword>
<dbReference type="PANTHER" id="PTHR22718:SF34">
    <property type="entry name" value="G-PROTEIN COUPLED RECEPTORS FAMILY 1 PROFILE DOMAIN-CONTAINING PROTEIN"/>
    <property type="match status" value="1"/>
</dbReference>
<dbReference type="AlphaFoldDB" id="A0ABD6EVH8"/>
<keyword evidence="3" id="KW-1185">Reference proteome</keyword>
<protein>
    <recommendedName>
        <fullName evidence="4">G-protein coupled receptors family 1 profile domain-containing protein</fullName>
    </recommendedName>
</protein>
<feature type="transmembrane region" description="Helical" evidence="1">
    <location>
        <begin position="32"/>
        <end position="55"/>
    </location>
</feature>
<comment type="caution">
    <text evidence="2">The sequence shown here is derived from an EMBL/GenBank/DDBJ whole genome shotgun (WGS) entry which is preliminary data.</text>
</comment>
<dbReference type="Gene3D" id="1.20.1070.10">
    <property type="entry name" value="Rhodopsin 7-helix transmembrane proteins"/>
    <property type="match status" value="1"/>
</dbReference>
<evidence type="ECO:0000256" key="1">
    <source>
        <dbReference type="SAM" id="Phobius"/>
    </source>
</evidence>
<dbReference type="EMBL" id="JBGFUD010012561">
    <property type="protein sequence ID" value="MFH4983500.1"/>
    <property type="molecule type" value="Genomic_DNA"/>
</dbReference>
<reference evidence="2 3" key="1">
    <citation type="submission" date="2024-08" db="EMBL/GenBank/DDBJ databases">
        <title>Gnathostoma spinigerum genome.</title>
        <authorList>
            <person name="Gonzalez-Bertolin B."/>
            <person name="Monzon S."/>
            <person name="Zaballos A."/>
            <person name="Jimenez P."/>
            <person name="Dekumyoy P."/>
            <person name="Varona S."/>
            <person name="Cuesta I."/>
            <person name="Sumanam S."/>
            <person name="Adisakwattana P."/>
            <person name="Gasser R.B."/>
            <person name="Hernandez-Gonzalez A."/>
            <person name="Young N.D."/>
            <person name="Perteguer M.J."/>
        </authorList>
    </citation>
    <scope>NUCLEOTIDE SEQUENCE [LARGE SCALE GENOMIC DNA]</scope>
    <source>
        <strain evidence="2">AL3</strain>
        <tissue evidence="2">Liver</tissue>
    </source>
</reference>
<keyword evidence="1" id="KW-1133">Transmembrane helix</keyword>
<organism evidence="2 3">
    <name type="scientific">Gnathostoma spinigerum</name>
    <dbReference type="NCBI Taxonomy" id="75299"/>
    <lineage>
        <taxon>Eukaryota</taxon>
        <taxon>Metazoa</taxon>
        <taxon>Ecdysozoa</taxon>
        <taxon>Nematoda</taxon>
        <taxon>Chromadorea</taxon>
        <taxon>Rhabditida</taxon>
        <taxon>Spirurina</taxon>
        <taxon>Gnathostomatomorpha</taxon>
        <taxon>Gnathostomatoidea</taxon>
        <taxon>Gnathostomatidae</taxon>
        <taxon>Gnathostoma</taxon>
    </lineage>
</organism>
<evidence type="ECO:0008006" key="4">
    <source>
        <dbReference type="Google" id="ProtNLM"/>
    </source>
</evidence>
<keyword evidence="1" id="KW-0812">Transmembrane</keyword>